<evidence type="ECO:0000256" key="7">
    <source>
        <dbReference type="ARBA" id="ARBA00023157"/>
    </source>
</evidence>
<dbReference type="InterPro" id="IPR043504">
    <property type="entry name" value="Peptidase_S1_PA_chymotrypsin"/>
</dbReference>
<name>A0A9N9X4I7_PHACE</name>
<accession>A0A9N9X4I7</accession>
<keyword evidence="4" id="KW-0378">Hydrolase</keyword>
<evidence type="ECO:0000256" key="8">
    <source>
        <dbReference type="SAM" id="SignalP"/>
    </source>
</evidence>
<dbReference type="Gene3D" id="2.40.10.10">
    <property type="entry name" value="Trypsin-like serine proteases"/>
    <property type="match status" value="1"/>
</dbReference>
<keyword evidence="6" id="KW-0865">Zymogen</keyword>
<evidence type="ECO:0000256" key="6">
    <source>
        <dbReference type="ARBA" id="ARBA00023145"/>
    </source>
</evidence>
<keyword evidence="11" id="KW-1185">Reference proteome</keyword>
<evidence type="ECO:0000256" key="1">
    <source>
        <dbReference type="ARBA" id="ARBA00007664"/>
    </source>
</evidence>
<dbReference type="Pfam" id="PF00089">
    <property type="entry name" value="Trypsin"/>
    <property type="match status" value="1"/>
</dbReference>
<dbReference type="InterPro" id="IPR009003">
    <property type="entry name" value="Peptidase_S1_PA"/>
</dbReference>
<dbReference type="CDD" id="cd00190">
    <property type="entry name" value="Tryp_SPc"/>
    <property type="match status" value="1"/>
</dbReference>
<evidence type="ECO:0000256" key="2">
    <source>
        <dbReference type="ARBA" id="ARBA00022670"/>
    </source>
</evidence>
<dbReference type="FunFam" id="2.40.10.10:FF:000077">
    <property type="entry name" value="Predicted protein"/>
    <property type="match status" value="1"/>
</dbReference>
<keyword evidence="2" id="KW-0645">Protease</keyword>
<dbReference type="Proteomes" id="UP001153737">
    <property type="component" value="Chromosome 6"/>
</dbReference>
<dbReference type="InterPro" id="IPR018114">
    <property type="entry name" value="TRYPSIN_HIS"/>
</dbReference>
<dbReference type="SMART" id="SM00020">
    <property type="entry name" value="Tryp_SPc"/>
    <property type="match status" value="1"/>
</dbReference>
<dbReference type="PANTHER" id="PTHR24252">
    <property type="entry name" value="ACROSIN-RELATED"/>
    <property type="match status" value="1"/>
</dbReference>
<dbReference type="GO" id="GO:0006508">
    <property type="term" value="P:proteolysis"/>
    <property type="evidence" value="ECO:0007669"/>
    <property type="project" value="UniProtKB-KW"/>
</dbReference>
<dbReference type="InterPro" id="IPR001314">
    <property type="entry name" value="Peptidase_S1A"/>
</dbReference>
<dbReference type="GO" id="GO:0004252">
    <property type="term" value="F:serine-type endopeptidase activity"/>
    <property type="evidence" value="ECO:0007669"/>
    <property type="project" value="InterPro"/>
</dbReference>
<evidence type="ECO:0000256" key="5">
    <source>
        <dbReference type="ARBA" id="ARBA00022825"/>
    </source>
</evidence>
<dbReference type="OrthoDB" id="10059102at2759"/>
<evidence type="ECO:0000256" key="4">
    <source>
        <dbReference type="ARBA" id="ARBA00022801"/>
    </source>
</evidence>
<feature type="chain" id="PRO_5040237828" description="Peptidase S1 domain-containing protein" evidence="8">
    <location>
        <begin position="17"/>
        <end position="255"/>
    </location>
</feature>
<dbReference type="PANTHER" id="PTHR24252:SF7">
    <property type="entry name" value="HYALIN"/>
    <property type="match status" value="1"/>
</dbReference>
<keyword evidence="3 8" id="KW-0732">Signal</keyword>
<reference evidence="10" key="2">
    <citation type="submission" date="2022-10" db="EMBL/GenBank/DDBJ databases">
        <authorList>
            <consortium name="ENA_rothamsted_submissions"/>
            <consortium name="culmorum"/>
            <person name="King R."/>
        </authorList>
    </citation>
    <scope>NUCLEOTIDE SEQUENCE</scope>
</reference>
<evidence type="ECO:0000313" key="11">
    <source>
        <dbReference type="Proteomes" id="UP001153737"/>
    </source>
</evidence>
<dbReference type="SUPFAM" id="SSF50494">
    <property type="entry name" value="Trypsin-like serine proteases"/>
    <property type="match status" value="1"/>
</dbReference>
<dbReference type="AlphaFoldDB" id="A0A9N9X4I7"/>
<reference evidence="10" key="1">
    <citation type="submission" date="2022-01" db="EMBL/GenBank/DDBJ databases">
        <authorList>
            <person name="King R."/>
        </authorList>
    </citation>
    <scope>NUCLEOTIDE SEQUENCE</scope>
</reference>
<sequence>MIRFTLALAILGVTFAAPTETNPNLEIVGGDVAEIIDFPWQISLQHRQSHFCGGFLISEKWVVTAAHCIINGHSDTENLQINVGSSKWARGGKLHSVKRYITHPQFVSSTADYDIALLELAPPATLNESVKPARLPEAGQVVPDDAQLTVTGWGATDNGYYIEYDLRQVTIPTVNRDVCQKAIVNDTITNNMFCAGLLGVGGKDSCQGDSGGPAVINGQVVGIVSWGYECADPRYPGIYAKVSAFRNWINQNTGI</sequence>
<dbReference type="PROSITE" id="PS00134">
    <property type="entry name" value="TRYPSIN_HIS"/>
    <property type="match status" value="1"/>
</dbReference>
<feature type="signal peptide" evidence="8">
    <location>
        <begin position="1"/>
        <end position="16"/>
    </location>
</feature>
<keyword evidence="7" id="KW-1015">Disulfide bond</keyword>
<evidence type="ECO:0000256" key="3">
    <source>
        <dbReference type="ARBA" id="ARBA00022729"/>
    </source>
</evidence>
<evidence type="ECO:0000259" key="9">
    <source>
        <dbReference type="PROSITE" id="PS50240"/>
    </source>
</evidence>
<proteinExistence type="inferred from homology"/>
<dbReference type="PRINTS" id="PR00722">
    <property type="entry name" value="CHYMOTRYPSIN"/>
</dbReference>
<comment type="similarity">
    <text evidence="1">Belongs to the peptidase S1 family.</text>
</comment>
<protein>
    <recommendedName>
        <fullName evidence="9">Peptidase S1 domain-containing protein</fullName>
    </recommendedName>
</protein>
<gene>
    <name evidence="10" type="ORF">PHAECO_LOCUS10096</name>
</gene>
<organism evidence="10 11">
    <name type="scientific">Phaedon cochleariae</name>
    <name type="common">Mustard beetle</name>
    <dbReference type="NCBI Taxonomy" id="80249"/>
    <lineage>
        <taxon>Eukaryota</taxon>
        <taxon>Metazoa</taxon>
        <taxon>Ecdysozoa</taxon>
        <taxon>Arthropoda</taxon>
        <taxon>Hexapoda</taxon>
        <taxon>Insecta</taxon>
        <taxon>Pterygota</taxon>
        <taxon>Neoptera</taxon>
        <taxon>Endopterygota</taxon>
        <taxon>Coleoptera</taxon>
        <taxon>Polyphaga</taxon>
        <taxon>Cucujiformia</taxon>
        <taxon>Chrysomeloidea</taxon>
        <taxon>Chrysomelidae</taxon>
        <taxon>Chrysomelinae</taxon>
        <taxon>Chrysomelini</taxon>
        <taxon>Phaedon</taxon>
    </lineage>
</organism>
<keyword evidence="5" id="KW-0720">Serine protease</keyword>
<evidence type="ECO:0000313" key="10">
    <source>
        <dbReference type="EMBL" id="CAG9822914.1"/>
    </source>
</evidence>
<dbReference type="InterPro" id="IPR001254">
    <property type="entry name" value="Trypsin_dom"/>
</dbReference>
<feature type="domain" description="Peptidase S1" evidence="9">
    <location>
        <begin position="27"/>
        <end position="254"/>
    </location>
</feature>
<dbReference type="EMBL" id="OU896712">
    <property type="protein sequence ID" value="CAG9822914.1"/>
    <property type="molecule type" value="Genomic_DNA"/>
</dbReference>
<dbReference type="PROSITE" id="PS50240">
    <property type="entry name" value="TRYPSIN_DOM"/>
    <property type="match status" value="1"/>
</dbReference>